<evidence type="ECO:0000259" key="13">
    <source>
        <dbReference type="Pfam" id="PF01113"/>
    </source>
</evidence>
<dbReference type="GO" id="GO:0008839">
    <property type="term" value="F:4-hydroxy-tetrahydrodipicolinate reductase"/>
    <property type="evidence" value="ECO:0007669"/>
    <property type="project" value="UniProtKB-UniRule"/>
</dbReference>
<keyword evidence="2 12" id="KW-0028">Amino-acid biosynthesis</keyword>
<dbReference type="GO" id="GO:0019877">
    <property type="term" value="P:diaminopimelate biosynthetic process"/>
    <property type="evidence" value="ECO:0007669"/>
    <property type="project" value="UniProtKB-UniRule"/>
</dbReference>
<dbReference type="InterPro" id="IPR036291">
    <property type="entry name" value="NAD(P)-bd_dom_sf"/>
</dbReference>
<comment type="similarity">
    <text evidence="1 12">Belongs to the DapB family.</text>
</comment>
<proteinExistence type="inferred from homology"/>
<evidence type="ECO:0000256" key="8">
    <source>
        <dbReference type="ARBA" id="ARBA00037922"/>
    </source>
</evidence>
<feature type="domain" description="Dihydrodipicolinate reductase N-terminal" evidence="13">
    <location>
        <begin position="2"/>
        <end position="117"/>
    </location>
</feature>
<dbReference type="SUPFAM" id="SSF51735">
    <property type="entry name" value="NAD(P)-binding Rossmann-fold domains"/>
    <property type="match status" value="1"/>
</dbReference>
<comment type="catalytic activity">
    <reaction evidence="10 12">
        <text>(S)-2,3,4,5-tetrahydrodipicolinate + NADP(+) + H2O = (2S,4S)-4-hydroxy-2,3,4,5-tetrahydrodipicolinate + NADPH + H(+)</text>
        <dbReference type="Rhea" id="RHEA:35331"/>
        <dbReference type="ChEBI" id="CHEBI:15377"/>
        <dbReference type="ChEBI" id="CHEBI:15378"/>
        <dbReference type="ChEBI" id="CHEBI:16845"/>
        <dbReference type="ChEBI" id="CHEBI:57783"/>
        <dbReference type="ChEBI" id="CHEBI:58349"/>
        <dbReference type="ChEBI" id="CHEBI:67139"/>
        <dbReference type="EC" id="1.17.1.8"/>
    </reaction>
</comment>
<comment type="function">
    <text evidence="12">Catalyzes the conversion of 4-hydroxy-tetrahydrodipicolinate (HTPA) to tetrahydrodipicolinate.</text>
</comment>
<dbReference type="EC" id="1.17.1.8" evidence="9 12"/>
<evidence type="ECO:0000256" key="5">
    <source>
        <dbReference type="ARBA" id="ARBA00023002"/>
    </source>
</evidence>
<evidence type="ECO:0000256" key="11">
    <source>
        <dbReference type="ARBA" id="ARBA00049396"/>
    </source>
</evidence>
<dbReference type="PANTHER" id="PTHR20836">
    <property type="entry name" value="DIHYDRODIPICOLINATE REDUCTASE"/>
    <property type="match status" value="1"/>
</dbReference>
<keyword evidence="12" id="KW-0963">Cytoplasm</keyword>
<comment type="subcellular location">
    <subcellularLocation>
        <location evidence="12">Cytoplasm</location>
    </subcellularLocation>
</comment>
<evidence type="ECO:0000256" key="1">
    <source>
        <dbReference type="ARBA" id="ARBA00006642"/>
    </source>
</evidence>
<dbReference type="EMBL" id="DSZH01000134">
    <property type="protein sequence ID" value="HGU47500.1"/>
    <property type="molecule type" value="Genomic_DNA"/>
</dbReference>
<evidence type="ECO:0000256" key="3">
    <source>
        <dbReference type="ARBA" id="ARBA00022857"/>
    </source>
</evidence>
<evidence type="ECO:0000313" key="15">
    <source>
        <dbReference type="EMBL" id="HGU47500.1"/>
    </source>
</evidence>
<dbReference type="GO" id="GO:0016726">
    <property type="term" value="F:oxidoreductase activity, acting on CH or CH2 groups, NAD or NADP as acceptor"/>
    <property type="evidence" value="ECO:0007669"/>
    <property type="project" value="UniProtKB-UniRule"/>
</dbReference>
<feature type="binding site" evidence="12">
    <location>
        <begin position="90"/>
        <end position="92"/>
    </location>
    <ligand>
        <name>NAD(+)</name>
        <dbReference type="ChEBI" id="CHEBI:57540"/>
    </ligand>
</feature>
<feature type="domain" description="Dihydrodipicolinate reductase C-terminal" evidence="14">
    <location>
        <begin position="120"/>
        <end position="235"/>
    </location>
</feature>
<comment type="subunit">
    <text evidence="12">Homotetramer.</text>
</comment>
<dbReference type="NCBIfam" id="TIGR00036">
    <property type="entry name" value="dapB"/>
    <property type="match status" value="1"/>
</dbReference>
<dbReference type="GO" id="GO:0009089">
    <property type="term" value="P:lysine biosynthetic process via diaminopimelate"/>
    <property type="evidence" value="ECO:0007669"/>
    <property type="project" value="UniProtKB-UniRule"/>
</dbReference>
<gene>
    <name evidence="12 15" type="primary">dapB</name>
    <name evidence="15" type="ORF">ENT60_02915</name>
</gene>
<feature type="binding site" evidence="12">
    <location>
        <begin position="8"/>
        <end position="13"/>
    </location>
    <ligand>
        <name>NAD(+)</name>
        <dbReference type="ChEBI" id="CHEBI:57540"/>
    </ligand>
</feature>
<comment type="caution">
    <text evidence="15">The sequence shown here is derived from an EMBL/GenBank/DDBJ whole genome shotgun (WGS) entry which is preliminary data.</text>
</comment>
<feature type="active site" description="Proton donor" evidence="12">
    <location>
        <position position="151"/>
    </location>
</feature>
<evidence type="ECO:0000256" key="12">
    <source>
        <dbReference type="HAMAP-Rule" id="MF_00102"/>
    </source>
</evidence>
<protein>
    <recommendedName>
        <fullName evidence="9 12">4-hydroxy-tetrahydrodipicolinate reductase</fullName>
        <shortName evidence="12">HTPA reductase</shortName>
        <ecNumber evidence="9 12">1.17.1.8</ecNumber>
    </recommendedName>
</protein>
<evidence type="ECO:0000256" key="7">
    <source>
        <dbReference type="ARBA" id="ARBA00023154"/>
    </source>
</evidence>
<dbReference type="PANTHER" id="PTHR20836:SF0">
    <property type="entry name" value="4-HYDROXY-TETRAHYDRODIPICOLINATE REDUCTASE 1, CHLOROPLASTIC-RELATED"/>
    <property type="match status" value="1"/>
</dbReference>
<dbReference type="InterPro" id="IPR023940">
    <property type="entry name" value="DHDPR_bac"/>
</dbReference>
<comment type="pathway">
    <text evidence="8 12">Amino-acid biosynthesis; L-lysine biosynthesis via DAP pathway; (S)-tetrahydrodipicolinate from L-aspartate: step 4/4.</text>
</comment>
<dbReference type="GO" id="GO:0005829">
    <property type="term" value="C:cytosol"/>
    <property type="evidence" value="ECO:0007669"/>
    <property type="project" value="TreeGrafter"/>
</dbReference>
<dbReference type="PIRSF" id="PIRSF000161">
    <property type="entry name" value="DHPR"/>
    <property type="match status" value="1"/>
</dbReference>
<evidence type="ECO:0000256" key="10">
    <source>
        <dbReference type="ARBA" id="ARBA00049080"/>
    </source>
</evidence>
<organism evidence="15">
    <name type="scientific">candidate division WOR-3 bacterium</name>
    <dbReference type="NCBI Taxonomy" id="2052148"/>
    <lineage>
        <taxon>Bacteria</taxon>
        <taxon>Bacteria division WOR-3</taxon>
    </lineage>
</organism>
<sequence length="236" mass="27009">MIKVILIGALGKMGRVLGEVINKEKDMQIIYGIEKENHPDLNKHFYDGYLLSKLEKVINECDICVEFTNPQATLEHLEIIKKAKKPFLIGTTGFTKEEMEILKSAGKEIPLLYSSNYSFGINFIFKILKEIIKILPDNYDITLIETHHKEKKDAPSGTAKRMVEIIKERKDKEIKTISLRFGDIIGKHTLIFATNGEVIEITHNALSRFAFANGVIYGIRFLIKQKSGFYLFEEII</sequence>
<dbReference type="AlphaFoldDB" id="A0A7C4S1H2"/>
<keyword evidence="3 12" id="KW-0521">NADP</keyword>
<feature type="binding site" evidence="12">
    <location>
        <position position="35"/>
    </location>
    <ligand>
        <name>NADP(+)</name>
        <dbReference type="ChEBI" id="CHEBI:58349"/>
    </ligand>
</feature>
<dbReference type="InterPro" id="IPR022663">
    <property type="entry name" value="DapB_C"/>
</dbReference>
<feature type="active site" description="Proton donor/acceptor" evidence="12">
    <location>
        <position position="147"/>
    </location>
</feature>
<dbReference type="GO" id="GO:0051287">
    <property type="term" value="F:NAD binding"/>
    <property type="evidence" value="ECO:0007669"/>
    <property type="project" value="UniProtKB-UniRule"/>
</dbReference>
<dbReference type="CDD" id="cd02274">
    <property type="entry name" value="DHDPR_N"/>
    <property type="match status" value="1"/>
</dbReference>
<dbReference type="GO" id="GO:0050661">
    <property type="term" value="F:NADP binding"/>
    <property type="evidence" value="ECO:0007669"/>
    <property type="project" value="UniProtKB-UniRule"/>
</dbReference>
<name>A0A7C4S1H2_UNCW3</name>
<keyword evidence="5 12" id="KW-0560">Oxidoreductase</keyword>
<evidence type="ECO:0000259" key="14">
    <source>
        <dbReference type="Pfam" id="PF05173"/>
    </source>
</evidence>
<reference evidence="15" key="1">
    <citation type="journal article" date="2020" name="mSystems">
        <title>Genome- and Community-Level Interaction Insights into Carbon Utilization and Element Cycling Functions of Hydrothermarchaeota in Hydrothermal Sediment.</title>
        <authorList>
            <person name="Zhou Z."/>
            <person name="Liu Y."/>
            <person name="Xu W."/>
            <person name="Pan J."/>
            <person name="Luo Z.H."/>
            <person name="Li M."/>
        </authorList>
    </citation>
    <scope>NUCLEOTIDE SEQUENCE [LARGE SCALE GENOMIC DNA]</scope>
    <source>
        <strain evidence="15">SpSt-594</strain>
    </source>
</reference>
<dbReference type="Gene3D" id="3.40.50.720">
    <property type="entry name" value="NAD(P)-binding Rossmann-like Domain"/>
    <property type="match status" value="1"/>
</dbReference>
<dbReference type="InterPro" id="IPR000846">
    <property type="entry name" value="DapB_N"/>
</dbReference>
<dbReference type="Pfam" id="PF05173">
    <property type="entry name" value="DapB_C"/>
    <property type="match status" value="1"/>
</dbReference>
<evidence type="ECO:0000256" key="2">
    <source>
        <dbReference type="ARBA" id="ARBA00022605"/>
    </source>
</evidence>
<accession>A0A7C4S1H2</accession>
<evidence type="ECO:0000256" key="4">
    <source>
        <dbReference type="ARBA" id="ARBA00022915"/>
    </source>
</evidence>
<comment type="caution">
    <text evidence="12">Was originally thought to be a dihydrodipicolinate reductase (DHDPR), catalyzing the conversion of dihydrodipicolinate to tetrahydrodipicolinate. However, it was shown in E.coli that the substrate of the enzymatic reaction is not dihydrodipicolinate (DHDP) but in fact (2S,4S)-4-hydroxy-2,3,4,5-tetrahydrodipicolinic acid (HTPA), the product released by the DapA-catalyzed reaction.</text>
</comment>
<feature type="binding site" evidence="12">
    <location>
        <position position="34"/>
    </location>
    <ligand>
        <name>NAD(+)</name>
        <dbReference type="ChEBI" id="CHEBI:57540"/>
    </ligand>
</feature>
<keyword evidence="7 12" id="KW-0457">Lysine biosynthesis</keyword>
<dbReference type="Pfam" id="PF01113">
    <property type="entry name" value="DapB_N"/>
    <property type="match status" value="1"/>
</dbReference>
<dbReference type="UniPathway" id="UPA00034">
    <property type="reaction ID" value="UER00018"/>
</dbReference>
<keyword evidence="4 12" id="KW-0220">Diaminopimelate biosynthesis</keyword>
<dbReference type="SUPFAM" id="SSF55347">
    <property type="entry name" value="Glyceraldehyde-3-phosphate dehydrogenase-like, C-terminal domain"/>
    <property type="match status" value="1"/>
</dbReference>
<evidence type="ECO:0000256" key="6">
    <source>
        <dbReference type="ARBA" id="ARBA00023027"/>
    </source>
</evidence>
<comment type="catalytic activity">
    <reaction evidence="11 12">
        <text>(S)-2,3,4,5-tetrahydrodipicolinate + NAD(+) + H2O = (2S,4S)-4-hydroxy-2,3,4,5-tetrahydrodipicolinate + NADH + H(+)</text>
        <dbReference type="Rhea" id="RHEA:35323"/>
        <dbReference type="ChEBI" id="CHEBI:15377"/>
        <dbReference type="ChEBI" id="CHEBI:15378"/>
        <dbReference type="ChEBI" id="CHEBI:16845"/>
        <dbReference type="ChEBI" id="CHEBI:57540"/>
        <dbReference type="ChEBI" id="CHEBI:57945"/>
        <dbReference type="ChEBI" id="CHEBI:67139"/>
        <dbReference type="EC" id="1.17.1.8"/>
    </reaction>
</comment>
<keyword evidence="6 12" id="KW-0520">NAD</keyword>
<evidence type="ECO:0000256" key="9">
    <source>
        <dbReference type="ARBA" id="ARBA00038983"/>
    </source>
</evidence>
<feature type="binding site" evidence="12">
    <location>
        <position position="148"/>
    </location>
    <ligand>
        <name>(S)-2,3,4,5-tetrahydrodipicolinate</name>
        <dbReference type="ChEBI" id="CHEBI:16845"/>
    </ligand>
</feature>
<dbReference type="HAMAP" id="MF_00102">
    <property type="entry name" value="DapB"/>
    <property type="match status" value="1"/>
</dbReference>
<dbReference type="Gene3D" id="3.30.360.10">
    <property type="entry name" value="Dihydrodipicolinate Reductase, domain 2"/>
    <property type="match status" value="1"/>
</dbReference>
<feature type="binding site" evidence="12">
    <location>
        <begin position="114"/>
        <end position="117"/>
    </location>
    <ligand>
        <name>NAD(+)</name>
        <dbReference type="ChEBI" id="CHEBI:57540"/>
    </ligand>
</feature>
<feature type="binding site" evidence="12">
    <location>
        <begin position="157"/>
        <end position="158"/>
    </location>
    <ligand>
        <name>(S)-2,3,4,5-tetrahydrodipicolinate</name>
        <dbReference type="ChEBI" id="CHEBI:16845"/>
    </ligand>
</feature>